<evidence type="ECO:0000256" key="6">
    <source>
        <dbReference type="ARBA" id="ARBA00031202"/>
    </source>
</evidence>
<dbReference type="PANTHER" id="PTHR12196:SF2">
    <property type="entry name" value="DIPHTHINE--AMMONIA LIGASE"/>
    <property type="match status" value="1"/>
</dbReference>
<dbReference type="InterPro" id="IPR014729">
    <property type="entry name" value="Rossmann-like_a/b/a_fold"/>
</dbReference>
<dbReference type="SUPFAM" id="SSF52402">
    <property type="entry name" value="Adenine nucleotide alpha hydrolases-like"/>
    <property type="match status" value="1"/>
</dbReference>
<dbReference type="NCBIfam" id="TIGR00290">
    <property type="entry name" value="MJ0570_dom"/>
    <property type="match status" value="1"/>
</dbReference>
<evidence type="ECO:0000256" key="9">
    <source>
        <dbReference type="ARBA" id="ARBA00048108"/>
    </source>
</evidence>
<dbReference type="FunFam" id="3.40.50.620:FF:000145">
    <property type="entry name" value="ATP-binding domain containing protein"/>
    <property type="match status" value="1"/>
</dbReference>
<evidence type="ECO:0000256" key="4">
    <source>
        <dbReference type="ARBA" id="ARBA00018426"/>
    </source>
</evidence>
<keyword evidence="11" id="KW-0436">Ligase</keyword>
<organism evidence="11">
    <name type="scientific">Henneguya salminicola</name>
    <name type="common">Myxosporean</name>
    <dbReference type="NCBI Taxonomy" id="69463"/>
    <lineage>
        <taxon>Eukaryota</taxon>
        <taxon>Metazoa</taxon>
        <taxon>Cnidaria</taxon>
        <taxon>Myxozoa</taxon>
        <taxon>Myxosporea</taxon>
        <taxon>Bivalvulida</taxon>
        <taxon>Platysporina</taxon>
        <taxon>Myxobolidae</taxon>
        <taxon>Henneguya</taxon>
    </lineage>
</organism>
<evidence type="ECO:0000313" key="11">
    <source>
        <dbReference type="EMBL" id="NDJ93476.1"/>
    </source>
</evidence>
<dbReference type="EC" id="6.3.1.14" evidence="3"/>
<accession>A0A6G3MHR9</accession>
<evidence type="ECO:0000256" key="5">
    <source>
        <dbReference type="ARBA" id="ARBA00029814"/>
    </source>
</evidence>
<dbReference type="CDD" id="cd01994">
    <property type="entry name" value="AANH_PF0828-like"/>
    <property type="match status" value="1"/>
</dbReference>
<protein>
    <recommendedName>
        <fullName evidence="4">Diphthine--ammonia ligase</fullName>
        <ecNumber evidence="3">6.3.1.14</ecNumber>
    </recommendedName>
    <alternativeName>
        <fullName evidence="6">ATP-binding domain-containing protein 4</fullName>
    </alternativeName>
    <alternativeName>
        <fullName evidence="5">Diphthamide synthase</fullName>
    </alternativeName>
    <alternativeName>
        <fullName evidence="7">Diphthamide synthetase</fullName>
    </alternativeName>
    <alternativeName>
        <fullName evidence="8">Protein DPH6 homolog</fullName>
    </alternativeName>
</protein>
<name>A0A6G3MHR9_HENSL</name>
<reference evidence="11" key="1">
    <citation type="submission" date="2018-11" db="EMBL/GenBank/DDBJ databases">
        <title>Henneguya salminicola genome and transcriptome.</title>
        <authorList>
            <person name="Yahalomi D."/>
            <person name="Atkinson S.D."/>
            <person name="Neuhof M."/>
            <person name="Chang E.S."/>
            <person name="Philippe H."/>
            <person name="Cartwright P."/>
            <person name="Bartholomew J.L."/>
            <person name="Huchon D."/>
        </authorList>
    </citation>
    <scope>NUCLEOTIDE SEQUENCE</scope>
    <source>
        <strain evidence="11">Hz1</strain>
        <tissue evidence="11">Whole</tissue>
    </source>
</reference>
<dbReference type="Gene3D" id="3.40.50.620">
    <property type="entry name" value="HUPs"/>
    <property type="match status" value="1"/>
</dbReference>
<evidence type="ECO:0000256" key="2">
    <source>
        <dbReference type="ARBA" id="ARBA00008496"/>
    </source>
</evidence>
<comment type="similarity">
    <text evidence="2">Belongs to the Diphthine--ammonia ligase family.</text>
</comment>
<dbReference type="EMBL" id="GHBP01003764">
    <property type="protein sequence ID" value="NDJ93476.1"/>
    <property type="molecule type" value="Transcribed_RNA"/>
</dbReference>
<comment type="catalytic activity">
    <reaction evidence="9">
        <text>diphthine-[translation elongation factor 2] + NH4(+) + ATP = diphthamide-[translation elongation factor 2] + AMP + diphosphate + H(+)</text>
        <dbReference type="Rhea" id="RHEA:19753"/>
        <dbReference type="Rhea" id="RHEA-COMP:10172"/>
        <dbReference type="Rhea" id="RHEA-COMP:10174"/>
        <dbReference type="ChEBI" id="CHEBI:15378"/>
        <dbReference type="ChEBI" id="CHEBI:16692"/>
        <dbReference type="ChEBI" id="CHEBI:28938"/>
        <dbReference type="ChEBI" id="CHEBI:30616"/>
        <dbReference type="ChEBI" id="CHEBI:33019"/>
        <dbReference type="ChEBI" id="CHEBI:82696"/>
        <dbReference type="ChEBI" id="CHEBI:456215"/>
        <dbReference type="EC" id="6.3.1.14"/>
    </reaction>
</comment>
<dbReference type="InterPro" id="IPR030662">
    <property type="entry name" value="DPH6/MJ0570"/>
</dbReference>
<feature type="domain" description="Diphthamide synthase" evidence="10">
    <location>
        <begin position="10"/>
        <end position="230"/>
    </location>
</feature>
<dbReference type="UniPathway" id="UPA00559"/>
<dbReference type="Pfam" id="PF01902">
    <property type="entry name" value="Diphthami_syn_2"/>
    <property type="match status" value="1"/>
</dbReference>
<evidence type="ECO:0000256" key="8">
    <source>
        <dbReference type="ARBA" id="ARBA00032849"/>
    </source>
</evidence>
<dbReference type="PANTHER" id="PTHR12196">
    <property type="entry name" value="DOMAIN OF UNKNOWN FUNCTION 71 DUF71 -CONTAINING PROTEIN"/>
    <property type="match status" value="1"/>
</dbReference>
<evidence type="ECO:0000259" key="10">
    <source>
        <dbReference type="Pfam" id="PF01902"/>
    </source>
</evidence>
<dbReference type="GO" id="GO:0017183">
    <property type="term" value="P:protein histidyl modification to diphthamide"/>
    <property type="evidence" value="ECO:0007669"/>
    <property type="project" value="UniProtKB-UniPathway"/>
</dbReference>
<evidence type="ECO:0000256" key="3">
    <source>
        <dbReference type="ARBA" id="ARBA00012089"/>
    </source>
</evidence>
<sequence>MAVTPVHCFIGLISGGKDSIFAISKLVSMGHELVCLANLYPINHEEIDSYMFQSVGSEVLARFDEIIGVPIYRMPINGCPLSTSLEYQYTKGDEIEDLFNLLANIKNRHSNITSVSCGAIGSKYQSNRLHNICKRLNICPLCPLWGKDEAVILRDMIDFGLEAITVKIACAGLTSNYLSHSINDKFYNKMLDLKFLYNAHICGEGGEYETLVIYCPGLYKKRINIKDSNIVVLKDDKLAPVLILKIFDFSLEIP</sequence>
<comment type="pathway">
    <text evidence="1">Protein modification; peptidyl-diphthamide biosynthesis.</text>
</comment>
<dbReference type="AlphaFoldDB" id="A0A6G3MHR9"/>
<evidence type="ECO:0000256" key="7">
    <source>
        <dbReference type="ARBA" id="ARBA00031552"/>
    </source>
</evidence>
<evidence type="ECO:0000256" key="1">
    <source>
        <dbReference type="ARBA" id="ARBA00005156"/>
    </source>
</evidence>
<dbReference type="GO" id="GO:0017178">
    <property type="term" value="F:diphthine-ammonia ligase activity"/>
    <property type="evidence" value="ECO:0007669"/>
    <property type="project" value="UniProtKB-EC"/>
</dbReference>
<dbReference type="OrthoDB" id="686384at2759"/>
<dbReference type="Gene3D" id="3.90.1490.10">
    <property type="entry name" value="putative n-type atp pyrophosphatase, domain 2"/>
    <property type="match status" value="1"/>
</dbReference>
<proteinExistence type="inferred from homology"/>
<dbReference type="InterPro" id="IPR002761">
    <property type="entry name" value="Diphthami_syn_dom"/>
</dbReference>